<keyword evidence="2" id="KW-0808">Transferase</keyword>
<feature type="region of interest" description="Disordered" evidence="5">
    <location>
        <begin position="66"/>
        <end position="174"/>
    </location>
</feature>
<dbReference type="GO" id="GO:0006744">
    <property type="term" value="P:ubiquinone biosynthetic process"/>
    <property type="evidence" value="ECO:0007669"/>
    <property type="project" value="TreeGrafter"/>
</dbReference>
<dbReference type="AlphaFoldDB" id="A0A443HM24"/>
<dbReference type="InterPro" id="IPR051409">
    <property type="entry name" value="Atypical_kinase_ADCK"/>
</dbReference>
<evidence type="ECO:0000256" key="2">
    <source>
        <dbReference type="ARBA" id="ARBA00022679"/>
    </source>
</evidence>
<feature type="compositionally biased region" description="Basic and acidic residues" evidence="5">
    <location>
        <begin position="272"/>
        <end position="287"/>
    </location>
</feature>
<dbReference type="RefSeq" id="XP_028482504.1">
    <property type="nucleotide sequence ID" value="XM_028633717.1"/>
</dbReference>
<evidence type="ECO:0000313" key="7">
    <source>
        <dbReference type="EMBL" id="RWQ92859.1"/>
    </source>
</evidence>
<proteinExistence type="inferred from homology"/>
<dbReference type="Proteomes" id="UP000283841">
    <property type="component" value="Unassembled WGS sequence"/>
</dbReference>
<dbReference type="EMBL" id="RCNU01000011">
    <property type="protein sequence ID" value="RWQ92859.1"/>
    <property type="molecule type" value="Genomic_DNA"/>
</dbReference>
<dbReference type="GeneID" id="39602994"/>
<dbReference type="CDD" id="cd13970">
    <property type="entry name" value="ABC1_ADCK3"/>
    <property type="match status" value="1"/>
</dbReference>
<dbReference type="InterPro" id="IPR011009">
    <property type="entry name" value="Kinase-like_dom_sf"/>
</dbReference>
<keyword evidence="3" id="KW-0547">Nucleotide-binding</keyword>
<dbReference type="Pfam" id="PF03109">
    <property type="entry name" value="ABC1"/>
    <property type="match status" value="1"/>
</dbReference>
<feature type="region of interest" description="Disordered" evidence="5">
    <location>
        <begin position="270"/>
        <end position="306"/>
    </location>
</feature>
<name>A0A443HM24_BYSSP</name>
<keyword evidence="8" id="KW-1185">Reference proteome</keyword>
<dbReference type="GO" id="GO:0016740">
    <property type="term" value="F:transferase activity"/>
    <property type="evidence" value="ECO:0007669"/>
    <property type="project" value="UniProtKB-KW"/>
</dbReference>
<feature type="compositionally biased region" description="Basic and acidic residues" evidence="5">
    <location>
        <begin position="142"/>
        <end position="152"/>
    </location>
</feature>
<dbReference type="PANTHER" id="PTHR43851">
    <property type="match status" value="1"/>
</dbReference>
<gene>
    <name evidence="7" type="ORF">C8Q69DRAFT_530056</name>
</gene>
<reference evidence="7 8" key="1">
    <citation type="journal article" date="2018" name="Front. Microbiol.">
        <title>Genomic and genetic insights into a cosmopolitan fungus, Paecilomyces variotii (Eurotiales).</title>
        <authorList>
            <person name="Urquhart A.S."/>
            <person name="Mondo S.J."/>
            <person name="Makela M.R."/>
            <person name="Hane J.K."/>
            <person name="Wiebenga A."/>
            <person name="He G."/>
            <person name="Mihaltcheva S."/>
            <person name="Pangilinan J."/>
            <person name="Lipzen A."/>
            <person name="Barry K."/>
            <person name="de Vries R.P."/>
            <person name="Grigoriev I.V."/>
            <person name="Idnurm A."/>
        </authorList>
    </citation>
    <scope>NUCLEOTIDE SEQUENCE [LARGE SCALE GENOMIC DNA]</scope>
    <source>
        <strain evidence="7 8">CBS 101075</strain>
    </source>
</reference>
<evidence type="ECO:0000256" key="1">
    <source>
        <dbReference type="ARBA" id="ARBA00009670"/>
    </source>
</evidence>
<feature type="compositionally biased region" description="Low complexity" evidence="5">
    <location>
        <begin position="297"/>
        <end position="306"/>
    </location>
</feature>
<feature type="domain" description="ABC1 atypical kinase-like" evidence="6">
    <location>
        <begin position="410"/>
        <end position="651"/>
    </location>
</feature>
<feature type="compositionally biased region" description="Low complexity" evidence="5">
    <location>
        <begin position="74"/>
        <end position="89"/>
    </location>
</feature>
<dbReference type="STRING" id="264951.A0A443HM24"/>
<evidence type="ECO:0000256" key="4">
    <source>
        <dbReference type="ARBA" id="ARBA00022840"/>
    </source>
</evidence>
<comment type="caution">
    <text evidence="7">The sequence shown here is derived from an EMBL/GenBank/DDBJ whole genome shotgun (WGS) entry which is preliminary data.</text>
</comment>
<organism evidence="7 8">
    <name type="scientific">Byssochlamys spectabilis</name>
    <name type="common">Paecilomyces variotii</name>
    <dbReference type="NCBI Taxonomy" id="264951"/>
    <lineage>
        <taxon>Eukaryota</taxon>
        <taxon>Fungi</taxon>
        <taxon>Dikarya</taxon>
        <taxon>Ascomycota</taxon>
        <taxon>Pezizomycotina</taxon>
        <taxon>Eurotiomycetes</taxon>
        <taxon>Eurotiomycetidae</taxon>
        <taxon>Eurotiales</taxon>
        <taxon>Thermoascaceae</taxon>
        <taxon>Paecilomyces</taxon>
    </lineage>
</organism>
<evidence type="ECO:0000256" key="3">
    <source>
        <dbReference type="ARBA" id="ARBA00022741"/>
    </source>
</evidence>
<sequence>MSGKRLLDAIQLFNVAKSVAGKHLALRQRQLDVYTRTSSLTKGIQSQAEGLILTAKAAAALAQRFNEPSPVTKSPPSETREQTSTTQSPDADLHVKQAQAGRDPLPDGTILPETITVKPRSLSPEDAKKVQRQAEFQIPERAAGHPAEEGEHGGSQGQEVFHKPSTTSAPVLSSLPRVKVPKVTGDVQEGSGTINADVFYSSTKADDSKAAPKEDSSEEEHKLTDEMMSEIFHSPRVAKILSRKGALDLRNNSREARVPGTIAAEKIAIPGEQHRSEETRTDRKSMEELGSSLAQEAATSDPVAAAADPAVKPVDSYQMMESRVPSSRLGRLWQYGGLATSMAFGAVGEGLRRVTSSGETNGSLMFSAANMERLVSKLSKMRGAALKLGQMMSFQDSKMLPEPIQQVLQRVQDRADYMPASQRDQVLTDNLGPNWRDLFESFEEKPMAAASIGQVHGAVLKNGKRVAVKVQYPGVADSIDSDLNNLSILLTASRLLPKGLYLDKTIANARTELAWECDYIREAEASNRFRELLRDEPSVFVVPEIIREASGKQVLTMERLNGIAVTKIQNFTQEQRDWIGTQILRLSLREIIEFRYMQTDPNWTNFLYNAQTNRLELLDFGASREYPADFINTYVRTLLAASRNDKDACRDLSIKLGYLTGYESPAMVDAHVTSILTIAEPFMASSPDVYDFSNQTITERVRALIPVMIRERLTPPPEETYSLHRKLSGAFLLCARLGSRVRTKELFNNAIQKAEGLDL</sequence>
<evidence type="ECO:0000259" key="6">
    <source>
        <dbReference type="Pfam" id="PF03109"/>
    </source>
</evidence>
<dbReference type="SUPFAM" id="SSF56112">
    <property type="entry name" value="Protein kinase-like (PK-like)"/>
    <property type="match status" value="1"/>
</dbReference>
<keyword evidence="4" id="KW-0067">ATP-binding</keyword>
<dbReference type="InterPro" id="IPR034646">
    <property type="entry name" value="ADCK3_dom"/>
</dbReference>
<dbReference type="GO" id="GO:0005524">
    <property type="term" value="F:ATP binding"/>
    <property type="evidence" value="ECO:0007669"/>
    <property type="project" value="UniProtKB-KW"/>
</dbReference>
<dbReference type="VEuPathDB" id="FungiDB:C8Q69DRAFT_530056"/>
<evidence type="ECO:0000256" key="5">
    <source>
        <dbReference type="SAM" id="MobiDB-lite"/>
    </source>
</evidence>
<accession>A0A443HM24</accession>
<comment type="similarity">
    <text evidence="1">Belongs to the protein kinase superfamily. ADCK protein kinase family.</text>
</comment>
<evidence type="ECO:0000313" key="8">
    <source>
        <dbReference type="Proteomes" id="UP000283841"/>
    </source>
</evidence>
<dbReference type="InterPro" id="IPR004147">
    <property type="entry name" value="ABC1_dom"/>
</dbReference>
<protein>
    <submittedName>
        <fullName evidence="7">Putative molecular chaperone</fullName>
    </submittedName>
</protein>
<dbReference type="PANTHER" id="PTHR43851:SF3">
    <property type="entry name" value="COENZYME Q8"/>
    <property type="match status" value="1"/>
</dbReference>